<dbReference type="SUPFAM" id="SSF53323">
    <property type="entry name" value="Pyruvate-ferredoxin oxidoreductase, PFOR, domain III"/>
    <property type="match status" value="1"/>
</dbReference>
<protein>
    <submittedName>
        <fullName evidence="3">Indolepyruvate ferredoxin oxidoreductase beta subunit</fullName>
    </submittedName>
</protein>
<proteinExistence type="predicted"/>
<dbReference type="Gene3D" id="3.40.920.10">
    <property type="entry name" value="Pyruvate-ferredoxin oxidoreductase, PFOR, domain III"/>
    <property type="match status" value="1"/>
</dbReference>
<dbReference type="RefSeq" id="WP_013380357.1">
    <property type="nucleotide sequence ID" value="NC_014624.2"/>
</dbReference>
<dbReference type="Proteomes" id="UP000184012">
    <property type="component" value="Unassembled WGS sequence"/>
</dbReference>
<dbReference type="InterPro" id="IPR002869">
    <property type="entry name" value="Pyrv_flavodox_OxRed_cen"/>
</dbReference>
<evidence type="ECO:0000256" key="1">
    <source>
        <dbReference type="ARBA" id="ARBA00023002"/>
    </source>
</evidence>
<sequence>MKTKNILLVGVGGQGTITAAKLLTTGLMEAGYDVKMSEIHGMSQRGGSVSSQVRYGDDVQSPVIEMGTADIIVAFEKMEALRYIDFLKEDGKIIVNDAEIWPLPVVIGKATYPEKILETLQEKANVRVMNASALAEEMGNLKVMNVILLGAIIKSMGLQDINWDEIIRNNVKPKFVELNIKAMAVGMDAVN</sequence>
<organism evidence="3 4">
    <name type="scientific">Eubacterium callanderi</name>
    <dbReference type="NCBI Taxonomy" id="53442"/>
    <lineage>
        <taxon>Bacteria</taxon>
        <taxon>Bacillati</taxon>
        <taxon>Bacillota</taxon>
        <taxon>Clostridia</taxon>
        <taxon>Eubacteriales</taxon>
        <taxon>Eubacteriaceae</taxon>
        <taxon>Eubacterium</taxon>
    </lineage>
</organism>
<comment type="caution">
    <text evidence="3">The sequence shown here is derived from an EMBL/GenBank/DDBJ whole genome shotgun (WGS) entry which is preliminary data.</text>
</comment>
<dbReference type="GO" id="GO:0016903">
    <property type="term" value="F:oxidoreductase activity, acting on the aldehyde or oxo group of donors"/>
    <property type="evidence" value="ECO:0007669"/>
    <property type="project" value="InterPro"/>
</dbReference>
<reference evidence="3 4" key="1">
    <citation type="submission" date="2016-11" db="EMBL/GenBank/DDBJ databases">
        <authorList>
            <person name="Varghese N."/>
            <person name="Submissions S."/>
        </authorList>
    </citation>
    <scope>NUCLEOTIDE SEQUENCE [LARGE SCALE GENOMIC DNA]</scope>
    <source>
        <strain evidence="3 4">FD</strain>
    </source>
</reference>
<name>A0AB74F199_9FIRM</name>
<dbReference type="PANTHER" id="PTHR43854:SF1">
    <property type="entry name" value="INDOLEPYRUVATE OXIDOREDUCTASE SUBUNIT IORB"/>
    <property type="match status" value="1"/>
</dbReference>
<dbReference type="NCBIfam" id="NF005325">
    <property type="entry name" value="PRK06853.1-5"/>
    <property type="match status" value="1"/>
</dbReference>
<dbReference type="InterPro" id="IPR052198">
    <property type="entry name" value="IorB_Oxidoreductase"/>
</dbReference>
<keyword evidence="1" id="KW-0560">Oxidoreductase</keyword>
<dbReference type="GeneID" id="68363187"/>
<feature type="domain" description="Pyruvate/ketoisovalerate oxidoreductase catalytic" evidence="2">
    <location>
        <begin position="12"/>
        <end position="187"/>
    </location>
</feature>
<evidence type="ECO:0000259" key="2">
    <source>
        <dbReference type="Pfam" id="PF01558"/>
    </source>
</evidence>
<evidence type="ECO:0000313" key="4">
    <source>
        <dbReference type="Proteomes" id="UP000184012"/>
    </source>
</evidence>
<dbReference type="InterPro" id="IPR019752">
    <property type="entry name" value="Pyrv/ketoisovalerate_OxRed_cat"/>
</dbReference>
<evidence type="ECO:0000313" key="3">
    <source>
        <dbReference type="EMBL" id="SHL87178.1"/>
    </source>
</evidence>
<dbReference type="PANTHER" id="PTHR43854">
    <property type="entry name" value="INDOLEPYRUVATE OXIDOREDUCTASE SUBUNIT IORB"/>
    <property type="match status" value="1"/>
</dbReference>
<gene>
    <name evidence="3" type="ORF">SAMN04515649_108212</name>
</gene>
<dbReference type="EMBL" id="FRBP01000008">
    <property type="protein sequence ID" value="SHL87178.1"/>
    <property type="molecule type" value="Genomic_DNA"/>
</dbReference>
<dbReference type="AlphaFoldDB" id="A0AB74F199"/>
<dbReference type="Pfam" id="PF01558">
    <property type="entry name" value="POR"/>
    <property type="match status" value="1"/>
</dbReference>
<accession>A0AB74F199</accession>